<dbReference type="AlphaFoldDB" id="A0A0F8WHB8"/>
<organism evidence="1">
    <name type="scientific">marine sediment metagenome</name>
    <dbReference type="NCBI Taxonomy" id="412755"/>
    <lineage>
        <taxon>unclassified sequences</taxon>
        <taxon>metagenomes</taxon>
        <taxon>ecological metagenomes</taxon>
    </lineage>
</organism>
<sequence length="27" mass="3122">MAAETFHTLIARNKRNSFLLIAVFMLL</sequence>
<proteinExistence type="predicted"/>
<reference evidence="1" key="1">
    <citation type="journal article" date="2015" name="Nature">
        <title>Complex archaea that bridge the gap between prokaryotes and eukaryotes.</title>
        <authorList>
            <person name="Spang A."/>
            <person name="Saw J.H."/>
            <person name="Jorgensen S.L."/>
            <person name="Zaremba-Niedzwiedzka K."/>
            <person name="Martijn J."/>
            <person name="Lind A.E."/>
            <person name="van Eijk R."/>
            <person name="Schleper C."/>
            <person name="Guy L."/>
            <person name="Ettema T.J."/>
        </authorList>
    </citation>
    <scope>NUCLEOTIDE SEQUENCE</scope>
</reference>
<gene>
    <name evidence="1" type="ORF">LCGC14_3153840</name>
</gene>
<comment type="caution">
    <text evidence="1">The sequence shown here is derived from an EMBL/GenBank/DDBJ whole genome shotgun (WGS) entry which is preliminary data.</text>
</comment>
<evidence type="ECO:0000313" key="1">
    <source>
        <dbReference type="EMBL" id="KKK47570.1"/>
    </source>
</evidence>
<dbReference type="EMBL" id="LAZR01069512">
    <property type="protein sequence ID" value="KKK47570.1"/>
    <property type="molecule type" value="Genomic_DNA"/>
</dbReference>
<feature type="non-terminal residue" evidence="1">
    <location>
        <position position="27"/>
    </location>
</feature>
<protein>
    <submittedName>
        <fullName evidence="1">Uncharacterized protein</fullName>
    </submittedName>
</protein>
<name>A0A0F8WHB8_9ZZZZ</name>
<accession>A0A0F8WHB8</accession>